<evidence type="ECO:0000259" key="1">
    <source>
        <dbReference type="Pfam" id="PF02441"/>
    </source>
</evidence>
<reference evidence="2 3" key="1">
    <citation type="submission" date="2016-09" db="EMBL/GenBank/DDBJ databases">
        <title>Complete genome sequence of the Lysinibacillus sphaericus LMG 22257, a specie of Bacillus with ureolytic activity that can effectively biodeposit calcium carbonate.</title>
        <authorList>
            <person name="Yan W."/>
        </authorList>
    </citation>
    <scope>NUCLEOTIDE SEQUENCE [LARGE SCALE GENOMIC DNA]</scope>
    <source>
        <strain evidence="2 3">LMG 22257</strain>
    </source>
</reference>
<dbReference type="Proteomes" id="UP000185746">
    <property type="component" value="Chromosome"/>
</dbReference>
<accession>A0A1D8JHR6</accession>
<dbReference type="AlphaFoldDB" id="A0A1D8JHR6"/>
<dbReference type="SUPFAM" id="SSF52507">
    <property type="entry name" value="Homo-oligomeric flavin-containing Cys decarboxylases, HFCD"/>
    <property type="match status" value="1"/>
</dbReference>
<feature type="domain" description="Flavoprotein" evidence="1">
    <location>
        <begin position="5"/>
        <end position="166"/>
    </location>
</feature>
<dbReference type="InterPro" id="IPR036551">
    <property type="entry name" value="Flavin_trans-like"/>
</dbReference>
<protein>
    <submittedName>
        <fullName evidence="2">Dipicolinate synthase subunit B</fullName>
    </submittedName>
</protein>
<dbReference type="NCBIfam" id="NF006161">
    <property type="entry name" value="PRK08305.1"/>
    <property type="match status" value="1"/>
</dbReference>
<evidence type="ECO:0000313" key="2">
    <source>
        <dbReference type="EMBL" id="AOV08223.1"/>
    </source>
</evidence>
<dbReference type="GO" id="GO:0003824">
    <property type="term" value="F:catalytic activity"/>
    <property type="evidence" value="ECO:0007669"/>
    <property type="project" value="InterPro"/>
</dbReference>
<dbReference type="InterPro" id="IPR003382">
    <property type="entry name" value="Flavoprotein"/>
</dbReference>
<dbReference type="KEGG" id="surl:BI350_12230"/>
<organism evidence="2 3">
    <name type="scientific">Sporosarcina ureilytica</name>
    <dbReference type="NCBI Taxonomy" id="298596"/>
    <lineage>
        <taxon>Bacteria</taxon>
        <taxon>Bacillati</taxon>
        <taxon>Bacillota</taxon>
        <taxon>Bacilli</taxon>
        <taxon>Bacillales</taxon>
        <taxon>Caryophanaceae</taxon>
        <taxon>Sporosarcina</taxon>
    </lineage>
</organism>
<dbReference type="InterPro" id="IPR014214">
    <property type="entry name" value="Dipicolinic_acid_synth_B"/>
</dbReference>
<dbReference type="RefSeq" id="WP_075528376.1">
    <property type="nucleotide sequence ID" value="NZ_CP017560.1"/>
</dbReference>
<gene>
    <name evidence="2" type="ORF">BI350_12230</name>
</gene>
<name>A0A1D8JHR6_9BACL</name>
<dbReference type="Pfam" id="PF02441">
    <property type="entry name" value="Flavoprotein"/>
    <property type="match status" value="1"/>
</dbReference>
<dbReference type="Gene3D" id="3.40.50.1950">
    <property type="entry name" value="Flavin prenyltransferase-like"/>
    <property type="match status" value="1"/>
</dbReference>
<evidence type="ECO:0000313" key="3">
    <source>
        <dbReference type="Proteomes" id="UP000185746"/>
    </source>
</evidence>
<proteinExistence type="predicted"/>
<dbReference type="NCBIfam" id="TIGR02852">
    <property type="entry name" value="spore_dpaB"/>
    <property type="match status" value="1"/>
</dbReference>
<dbReference type="EMBL" id="CP017560">
    <property type="protein sequence ID" value="AOV08223.1"/>
    <property type="molecule type" value="Genomic_DNA"/>
</dbReference>
<keyword evidence="3" id="KW-1185">Reference proteome</keyword>
<sequence length="196" mass="20956">MLQGKRIGLGITASHCTYEEVIPMIDSLKDAGATVVPVITHSVLTAATRFGTGEEWIERIEKATGEKVISTIVGAEPFGPSTPVDCMIIAPITGNSLSKFANAATDSPVLMAAKATLRNGSPVLLGISTNDALGLNGPNIMKLLNMKNVFFIPFGQDDPFKKPNSLISDFTRMVPAAEAAIRKEQLQPLLIIHEEK</sequence>